<dbReference type="GO" id="GO:0005829">
    <property type="term" value="C:cytosol"/>
    <property type="evidence" value="ECO:0007669"/>
    <property type="project" value="TreeGrafter"/>
</dbReference>
<evidence type="ECO:0000313" key="4">
    <source>
        <dbReference type="Proteomes" id="UP000295506"/>
    </source>
</evidence>
<dbReference type="PANTHER" id="PTHR37689">
    <property type="entry name" value="PROTEIN FDHE"/>
    <property type="match status" value="1"/>
</dbReference>
<dbReference type="InterPro" id="IPR024064">
    <property type="entry name" value="FdhE-like_sf"/>
</dbReference>
<dbReference type="OrthoDB" id="9811074at2"/>
<dbReference type="EMBL" id="SOBK01000009">
    <property type="protein sequence ID" value="TDT87195.1"/>
    <property type="molecule type" value="Genomic_DNA"/>
</dbReference>
<evidence type="ECO:0000313" key="3">
    <source>
        <dbReference type="Proteomes" id="UP000055611"/>
    </source>
</evidence>
<dbReference type="Gene3D" id="3.90.1670.10">
    <property type="entry name" value="FdhE-like domain"/>
    <property type="match status" value="1"/>
</dbReference>
<organism evidence="2 4">
    <name type="scientific">Pseudodesulfovibrio indicus</name>
    <dbReference type="NCBI Taxonomy" id="1716143"/>
    <lineage>
        <taxon>Bacteria</taxon>
        <taxon>Pseudomonadati</taxon>
        <taxon>Thermodesulfobacteriota</taxon>
        <taxon>Desulfovibrionia</taxon>
        <taxon>Desulfovibrionales</taxon>
        <taxon>Desulfovibrionaceae</taxon>
    </lineage>
</organism>
<proteinExistence type="predicted"/>
<dbReference type="SUPFAM" id="SSF144020">
    <property type="entry name" value="FdhE-like"/>
    <property type="match status" value="1"/>
</dbReference>
<evidence type="ECO:0000313" key="2">
    <source>
        <dbReference type="EMBL" id="TDT87195.1"/>
    </source>
</evidence>
<reference evidence="2 4" key="2">
    <citation type="submission" date="2019-03" db="EMBL/GenBank/DDBJ databases">
        <title>Genomic Encyclopedia of Type Strains, Phase IV (KMG-IV): sequencing the most valuable type-strain genomes for metagenomic binning, comparative biology and taxonomic classification.</title>
        <authorList>
            <person name="Goeker M."/>
        </authorList>
    </citation>
    <scope>NUCLEOTIDE SEQUENCE [LARGE SCALE GENOMIC DNA]</scope>
    <source>
        <strain evidence="2 4">DSM 101483</strain>
    </source>
</reference>
<name>A0A126QQC3_9BACT</name>
<accession>A0A126QQC3</accession>
<gene>
    <name evidence="1" type="ORF">AWY79_12795</name>
    <name evidence="2" type="ORF">EDC59_10982</name>
</gene>
<dbReference type="KEGG" id="dej:AWY79_12795"/>
<reference evidence="1 3" key="1">
    <citation type="journal article" date="2016" name="Front. Microbiol.">
        <title>Genome Sequence of the Piezophilic, Mesophilic Sulfate-Reducing Bacterium Desulfovibrio indicus J2T.</title>
        <authorList>
            <person name="Cao J."/>
            <person name="Maignien L."/>
            <person name="Shao Z."/>
            <person name="Alain K."/>
            <person name="Jebbar M."/>
        </authorList>
    </citation>
    <scope>NUCLEOTIDE SEQUENCE [LARGE SCALE GENOMIC DNA]</scope>
    <source>
        <strain evidence="1 3">J2</strain>
    </source>
</reference>
<dbReference type="RefSeq" id="WP_066804566.1">
    <property type="nucleotide sequence ID" value="NZ_CP014206.1"/>
</dbReference>
<dbReference type="AlphaFoldDB" id="A0A126QQC3"/>
<dbReference type="Proteomes" id="UP000295506">
    <property type="component" value="Unassembled WGS sequence"/>
</dbReference>
<dbReference type="CDD" id="cd16341">
    <property type="entry name" value="FdhE"/>
    <property type="match status" value="1"/>
</dbReference>
<evidence type="ECO:0000313" key="1">
    <source>
        <dbReference type="EMBL" id="AMK11928.1"/>
    </source>
</evidence>
<dbReference type="PANTHER" id="PTHR37689:SF1">
    <property type="entry name" value="PROTEIN FDHE"/>
    <property type="match status" value="1"/>
</dbReference>
<sequence>MKSVSCQNTVLSTLETIKNRVPAYAELAEKFGPLFVEKGRLREEMAAKGVVTPKIDAARLNAGVPILVDENLSLLADPMKESARALLPLLCELLGLSQEVREKLGGFLDDSGNIAGLAQARIEGNWKHFENTSVQLGIEPFTTLLYISETVFSPVLCAMVDNLGEPLSKISWSRGYCPVCGATPSISHLSPREVTDLDQLVGGGGKKFLHCSLCGHDWRFMRNTCPACGNDENESREVFYTDNAKFERIEACHKCGKYCLNVDMRECEPLPDLDTIQIGLIHLDIFARENGLEPISPTLWNTLD</sequence>
<dbReference type="EMBL" id="CP014206">
    <property type="protein sequence ID" value="AMK11928.1"/>
    <property type="molecule type" value="Genomic_DNA"/>
</dbReference>
<keyword evidence="3" id="KW-1185">Reference proteome</keyword>
<dbReference type="GO" id="GO:0051604">
    <property type="term" value="P:protein maturation"/>
    <property type="evidence" value="ECO:0007669"/>
    <property type="project" value="TreeGrafter"/>
</dbReference>
<dbReference type="InterPro" id="IPR006452">
    <property type="entry name" value="Formate_DH_accessory"/>
</dbReference>
<dbReference type="GO" id="GO:0008199">
    <property type="term" value="F:ferric iron binding"/>
    <property type="evidence" value="ECO:0007669"/>
    <property type="project" value="TreeGrafter"/>
</dbReference>
<dbReference type="Proteomes" id="UP000055611">
    <property type="component" value="Chromosome"/>
</dbReference>
<protein>
    <submittedName>
        <fullName evidence="2">FdhE protein</fullName>
    </submittedName>
    <submittedName>
        <fullName evidence="1">Formate dehydrogenase</fullName>
    </submittedName>
</protein>